<sequence>MMSGSSMAEAYVTTRILHKKMNSSTSNGHGATKKSIPDNDDNRASTSTVGCFPVLFKKIHPTSFSTVPISVSSTGSS</sequence>
<protein>
    <submittedName>
        <fullName evidence="2">Uncharacterized protein</fullName>
    </submittedName>
</protein>
<dbReference type="OrthoDB" id="1600153at2759"/>
<evidence type="ECO:0000256" key="1">
    <source>
        <dbReference type="SAM" id="MobiDB-lite"/>
    </source>
</evidence>
<proteinExistence type="predicted"/>
<evidence type="ECO:0000313" key="3">
    <source>
        <dbReference type="Proteomes" id="UP000245207"/>
    </source>
</evidence>
<accession>A0A2U1KYB6</accession>
<gene>
    <name evidence="2" type="ORF">CTI12_AA551100</name>
</gene>
<evidence type="ECO:0000313" key="2">
    <source>
        <dbReference type="EMBL" id="PWA41747.1"/>
    </source>
</evidence>
<keyword evidence="3" id="KW-1185">Reference proteome</keyword>
<dbReference type="Proteomes" id="UP000245207">
    <property type="component" value="Unassembled WGS sequence"/>
</dbReference>
<dbReference type="EMBL" id="PKPP01012855">
    <property type="protein sequence ID" value="PWA41747.1"/>
    <property type="molecule type" value="Genomic_DNA"/>
</dbReference>
<feature type="region of interest" description="Disordered" evidence="1">
    <location>
        <begin position="19"/>
        <end position="45"/>
    </location>
</feature>
<comment type="caution">
    <text evidence="2">The sequence shown here is derived from an EMBL/GenBank/DDBJ whole genome shotgun (WGS) entry which is preliminary data.</text>
</comment>
<reference evidence="2 3" key="1">
    <citation type="journal article" date="2018" name="Mol. Plant">
        <title>The genome of Artemisia annua provides insight into the evolution of Asteraceae family and artemisinin biosynthesis.</title>
        <authorList>
            <person name="Shen Q."/>
            <person name="Zhang L."/>
            <person name="Liao Z."/>
            <person name="Wang S."/>
            <person name="Yan T."/>
            <person name="Shi P."/>
            <person name="Liu M."/>
            <person name="Fu X."/>
            <person name="Pan Q."/>
            <person name="Wang Y."/>
            <person name="Lv Z."/>
            <person name="Lu X."/>
            <person name="Zhang F."/>
            <person name="Jiang W."/>
            <person name="Ma Y."/>
            <person name="Chen M."/>
            <person name="Hao X."/>
            <person name="Li L."/>
            <person name="Tang Y."/>
            <person name="Lv G."/>
            <person name="Zhou Y."/>
            <person name="Sun X."/>
            <person name="Brodelius P.E."/>
            <person name="Rose J.K.C."/>
            <person name="Tang K."/>
        </authorList>
    </citation>
    <scope>NUCLEOTIDE SEQUENCE [LARGE SCALE GENOMIC DNA]</scope>
    <source>
        <strain evidence="3">cv. Huhao1</strain>
        <tissue evidence="2">Leaf</tissue>
    </source>
</reference>
<dbReference type="AlphaFoldDB" id="A0A2U1KYB6"/>
<name>A0A2U1KYB6_ARTAN</name>
<organism evidence="2 3">
    <name type="scientific">Artemisia annua</name>
    <name type="common">Sweet wormwood</name>
    <dbReference type="NCBI Taxonomy" id="35608"/>
    <lineage>
        <taxon>Eukaryota</taxon>
        <taxon>Viridiplantae</taxon>
        <taxon>Streptophyta</taxon>
        <taxon>Embryophyta</taxon>
        <taxon>Tracheophyta</taxon>
        <taxon>Spermatophyta</taxon>
        <taxon>Magnoliopsida</taxon>
        <taxon>eudicotyledons</taxon>
        <taxon>Gunneridae</taxon>
        <taxon>Pentapetalae</taxon>
        <taxon>asterids</taxon>
        <taxon>campanulids</taxon>
        <taxon>Asterales</taxon>
        <taxon>Asteraceae</taxon>
        <taxon>Asteroideae</taxon>
        <taxon>Anthemideae</taxon>
        <taxon>Artemisiinae</taxon>
        <taxon>Artemisia</taxon>
    </lineage>
</organism>